<keyword evidence="1" id="KW-0378">Hydrolase</keyword>
<dbReference type="GO" id="GO:0016787">
    <property type="term" value="F:hydrolase activity"/>
    <property type="evidence" value="ECO:0007669"/>
    <property type="project" value="UniProtKB-KW"/>
</dbReference>
<dbReference type="Gene3D" id="3.90.79.10">
    <property type="entry name" value="Nucleoside Triphosphate Pyrophosphohydrolase"/>
    <property type="match status" value="1"/>
</dbReference>
<dbReference type="AlphaFoldDB" id="A0AB33KE66"/>
<accession>A0AB33KE66</accession>
<dbReference type="InterPro" id="IPR015797">
    <property type="entry name" value="NUDIX_hydrolase-like_dom_sf"/>
</dbReference>
<dbReference type="InterPro" id="IPR020084">
    <property type="entry name" value="NUDIX_hydrolase_CS"/>
</dbReference>
<dbReference type="SUPFAM" id="SSF55811">
    <property type="entry name" value="Nudix"/>
    <property type="match status" value="1"/>
</dbReference>
<evidence type="ECO:0000256" key="1">
    <source>
        <dbReference type="ARBA" id="ARBA00022801"/>
    </source>
</evidence>
<dbReference type="EMBL" id="AP035881">
    <property type="protein sequence ID" value="BFP49750.1"/>
    <property type="molecule type" value="Genomic_DNA"/>
</dbReference>
<dbReference type="PROSITE" id="PS00893">
    <property type="entry name" value="NUDIX_BOX"/>
    <property type="match status" value="1"/>
</dbReference>
<dbReference type="Pfam" id="PF00293">
    <property type="entry name" value="NUDIX"/>
    <property type="match status" value="1"/>
</dbReference>
<reference evidence="3" key="1">
    <citation type="submission" date="2024-07" db="EMBL/GenBank/DDBJ databases">
        <title>Complete genome sequences of cellulolytic bacteria, Kitasatospora sp. CMC57 and Streptomyces sp. CMC78, isolated from Japanese agricultural soil.</title>
        <authorList>
            <person name="Hashimoto T."/>
            <person name="Ito M."/>
            <person name="Iwamoto M."/>
            <person name="Fukahori D."/>
            <person name="Shoda T."/>
            <person name="Sakoda M."/>
            <person name="Morohoshi T."/>
            <person name="Mitsuboshi M."/>
            <person name="Nishizawa T."/>
        </authorList>
    </citation>
    <scope>NUCLEOTIDE SEQUENCE</scope>
    <source>
        <strain evidence="3">CMC57</strain>
    </source>
</reference>
<dbReference type="InterPro" id="IPR000086">
    <property type="entry name" value="NUDIX_hydrolase_dom"/>
</dbReference>
<feature type="domain" description="Nudix hydrolase" evidence="2">
    <location>
        <begin position="20"/>
        <end position="156"/>
    </location>
</feature>
<dbReference type="PROSITE" id="PS51462">
    <property type="entry name" value="NUDIX"/>
    <property type="match status" value="1"/>
</dbReference>
<protein>
    <recommendedName>
        <fullName evidence="2">Nudix hydrolase domain-containing protein</fullName>
    </recommendedName>
</protein>
<organism evidence="3">
    <name type="scientific">Kitasatospora sp. CMC57</name>
    <dbReference type="NCBI Taxonomy" id="3231513"/>
    <lineage>
        <taxon>Bacteria</taxon>
        <taxon>Bacillati</taxon>
        <taxon>Actinomycetota</taxon>
        <taxon>Actinomycetes</taxon>
        <taxon>Kitasatosporales</taxon>
        <taxon>Streptomycetaceae</taxon>
        <taxon>Kitasatospora</taxon>
    </lineage>
</organism>
<sequence>MTTALPPGWLPPEQFVPTLPHGLACAGLFFTDAAGRMLALRSVRGPGQYVLPGGFLEAGEDLLGCARRETVEELGFLPAAARSEDLRLLVLAFSAPEPPWPWRVGAFFDGGVLTDPEIGRIALDPVEHDAFTLRTVEELTALADERRGLVLRAAAEARRTGRPDYVTLPATSG</sequence>
<proteinExistence type="predicted"/>
<dbReference type="RefSeq" id="WP_407991817.1">
    <property type="nucleotide sequence ID" value="NZ_AP035881.2"/>
</dbReference>
<gene>
    <name evidence="3" type="ORF">KCMC57_61180</name>
</gene>
<evidence type="ECO:0000313" key="3">
    <source>
        <dbReference type="EMBL" id="BFP49750.1"/>
    </source>
</evidence>
<name>A0AB33KE66_9ACTN</name>
<evidence type="ECO:0000259" key="2">
    <source>
        <dbReference type="PROSITE" id="PS51462"/>
    </source>
</evidence>